<dbReference type="InterPro" id="IPR003593">
    <property type="entry name" value="AAA+_ATPase"/>
</dbReference>
<dbReference type="HOGENOM" id="CLU_013446_10_6_9"/>
<dbReference type="InterPro" id="IPR027417">
    <property type="entry name" value="P-loop_NTPase"/>
</dbReference>
<dbReference type="Pfam" id="PF00437">
    <property type="entry name" value="T2SSE"/>
    <property type="match status" value="1"/>
</dbReference>
<dbReference type="SMART" id="SM00382">
    <property type="entry name" value="AAA"/>
    <property type="match status" value="1"/>
</dbReference>
<evidence type="ECO:0000313" key="6">
    <source>
        <dbReference type="Proteomes" id="UP000006094"/>
    </source>
</evidence>
<dbReference type="Pfam" id="PF05157">
    <property type="entry name" value="MshEN"/>
    <property type="match status" value="1"/>
</dbReference>
<evidence type="ECO:0000256" key="1">
    <source>
        <dbReference type="ARBA" id="ARBA00006611"/>
    </source>
</evidence>
<dbReference type="EMBL" id="CP003326">
    <property type="protein sequence ID" value="AFS77797.1"/>
    <property type="molecule type" value="Genomic_DNA"/>
</dbReference>
<dbReference type="eggNOG" id="COG2804">
    <property type="taxonomic scope" value="Bacteria"/>
</dbReference>
<accession>K0AYE7</accession>
<dbReference type="Gene3D" id="3.40.50.300">
    <property type="entry name" value="P-loop containing nucleotide triphosphate hydrolases"/>
    <property type="match status" value="1"/>
</dbReference>
<dbReference type="PROSITE" id="PS00662">
    <property type="entry name" value="T2SP_E"/>
    <property type="match status" value="1"/>
</dbReference>
<reference evidence="5 6" key="1">
    <citation type="journal article" date="2012" name="PLoS ONE">
        <title>The purine-utilizing bacterium Clostridium acidurici 9a: a genome-guided metabolic reconsideration.</title>
        <authorList>
            <person name="Hartwich K."/>
            <person name="Poehlein A."/>
            <person name="Daniel R."/>
        </authorList>
    </citation>
    <scope>NUCLEOTIDE SEQUENCE [LARGE SCALE GENOMIC DNA]</scope>
    <source>
        <strain evidence="6">ATCC 7906 / DSM 604 / BCRC 14475 / CIP 104303 / KCTC 5404 / NCIMB 10678 / 9a</strain>
    </source>
</reference>
<dbReference type="SUPFAM" id="SSF160246">
    <property type="entry name" value="EspE N-terminal domain-like"/>
    <property type="match status" value="1"/>
</dbReference>
<keyword evidence="3" id="KW-0067">ATP-binding</keyword>
<feature type="domain" description="Bacterial type II secretion system protein E" evidence="4">
    <location>
        <begin position="380"/>
        <end position="394"/>
    </location>
</feature>
<protein>
    <submittedName>
        <fullName evidence="5">Type II secretion pathway protein E</fullName>
    </submittedName>
</protein>
<dbReference type="PANTHER" id="PTHR30258:SF3">
    <property type="entry name" value="SLL1921 PROTEIN"/>
    <property type="match status" value="1"/>
</dbReference>
<dbReference type="STRING" id="1128398.Curi_c07240"/>
<dbReference type="InterPro" id="IPR007831">
    <property type="entry name" value="T2SS_GspE_N"/>
</dbReference>
<comment type="similarity">
    <text evidence="1">Belongs to the GSP E family.</text>
</comment>
<sequence length="562" mass="63212">MLQRKNRKIGELLLEIGLITNKQLKEALKVQKVVGKKLGEILNDEGMVSEQQIIEVLELQLGIPHMDISKFFISLEATKLIDEVLARRYTLIPISKTETTLVVAMTDPTNIFAIDDIRMSTELNIKPVISTKIHILNAIDQYYGTENAKKALKEFEQKDYMKHLEVLDQEELDEVNNAPVVKLVNSIIGQSVRQKVSDIHIEPFEKYIKIRLRVDGDLQEIMTPSKSVHSAILSRIKIMAKMNIVEKRIPQDGRIEMIIDGRAIDMRVSIIPTIHGEKAVIRILDSESFMLTKKELGFTEENLKKIDNLIKNSNGIILVTGPTGSGKSTTLYTVLRELSDPRRNIITIEEPVEFQIEGINQVNVNPKVGMTFANALRSILRQDPDIIMIGEIRDEETAQIAIRAAITGHLVLSTMHTNDTSSTVARLIDIGIDSYLVSSSLKGVVAQRLVKRICQNCKISYKANMEEKKILSIDEDEDIIIHKGRGCNTCNSTGYKGRIAIHEILIVDSEIKKLIDKNATTDEIREESRKQGMKSLRDSCVQLVLKGITTVEEVIGVAYSLE</sequence>
<evidence type="ECO:0000256" key="3">
    <source>
        <dbReference type="ARBA" id="ARBA00022840"/>
    </source>
</evidence>
<dbReference type="SUPFAM" id="SSF52540">
    <property type="entry name" value="P-loop containing nucleoside triphosphate hydrolases"/>
    <property type="match status" value="1"/>
</dbReference>
<dbReference type="InterPro" id="IPR001482">
    <property type="entry name" value="T2SS/T4SS_dom"/>
</dbReference>
<name>K0AYE7_GOTA9</name>
<dbReference type="CDD" id="cd01129">
    <property type="entry name" value="PulE-GspE-like"/>
    <property type="match status" value="1"/>
</dbReference>
<dbReference type="InterPro" id="IPR037257">
    <property type="entry name" value="T2SS_E_N_sf"/>
</dbReference>
<dbReference type="OrthoDB" id="9808272at2"/>
<dbReference type="GO" id="GO:0016887">
    <property type="term" value="F:ATP hydrolysis activity"/>
    <property type="evidence" value="ECO:0007669"/>
    <property type="project" value="TreeGrafter"/>
</dbReference>
<dbReference type="Proteomes" id="UP000006094">
    <property type="component" value="Chromosome"/>
</dbReference>
<dbReference type="GO" id="GO:0005886">
    <property type="term" value="C:plasma membrane"/>
    <property type="evidence" value="ECO:0007669"/>
    <property type="project" value="TreeGrafter"/>
</dbReference>
<dbReference type="PATRIC" id="fig|1128398.3.peg.769"/>
<evidence type="ECO:0000256" key="2">
    <source>
        <dbReference type="ARBA" id="ARBA00022741"/>
    </source>
</evidence>
<keyword evidence="6" id="KW-1185">Reference proteome</keyword>
<evidence type="ECO:0000313" key="5">
    <source>
        <dbReference type="EMBL" id="AFS77797.1"/>
    </source>
</evidence>
<organism evidence="5 6">
    <name type="scientific">Gottschalkia acidurici (strain ATCC 7906 / DSM 604 / BCRC 14475 / CIP 104303 / KCTC 5404 / NCIMB 10678 / 9a)</name>
    <name type="common">Clostridium acidurici</name>
    <dbReference type="NCBI Taxonomy" id="1128398"/>
    <lineage>
        <taxon>Bacteria</taxon>
        <taxon>Bacillati</taxon>
        <taxon>Bacillota</taxon>
        <taxon>Tissierellia</taxon>
        <taxon>Tissierellales</taxon>
        <taxon>Gottschalkiaceae</taxon>
        <taxon>Gottschalkia</taxon>
    </lineage>
</organism>
<dbReference type="RefSeq" id="WP_014966934.1">
    <property type="nucleotide sequence ID" value="NC_018664.1"/>
</dbReference>
<dbReference type="AlphaFoldDB" id="K0AYE7"/>
<dbReference type="FunFam" id="3.40.50.300:FF:000398">
    <property type="entry name" value="Type IV pilus assembly ATPase PilB"/>
    <property type="match status" value="1"/>
</dbReference>
<dbReference type="KEGG" id="cad:Curi_c07240"/>
<proteinExistence type="inferred from homology"/>
<keyword evidence="2" id="KW-0547">Nucleotide-binding</keyword>
<dbReference type="FunFam" id="3.30.450.90:FF:000001">
    <property type="entry name" value="Type II secretion system ATPase GspE"/>
    <property type="match status" value="1"/>
</dbReference>
<dbReference type="PANTHER" id="PTHR30258">
    <property type="entry name" value="TYPE II SECRETION SYSTEM PROTEIN GSPE-RELATED"/>
    <property type="match status" value="1"/>
</dbReference>
<dbReference type="Gene3D" id="3.30.450.90">
    <property type="match status" value="1"/>
</dbReference>
<dbReference type="Gene3D" id="3.30.300.160">
    <property type="entry name" value="Type II secretion system, protein E, N-terminal domain"/>
    <property type="match status" value="1"/>
</dbReference>
<evidence type="ECO:0000259" key="4">
    <source>
        <dbReference type="PROSITE" id="PS00662"/>
    </source>
</evidence>
<dbReference type="FunFam" id="3.30.300.160:FF:000002">
    <property type="entry name" value="Type II secretion system protein E"/>
    <property type="match status" value="1"/>
</dbReference>
<dbReference type="GO" id="GO:0005524">
    <property type="term" value="F:ATP binding"/>
    <property type="evidence" value="ECO:0007669"/>
    <property type="project" value="UniProtKB-KW"/>
</dbReference>
<gene>
    <name evidence="5" type="primary">epsE</name>
    <name evidence="5" type="ordered locus">Curi_c07240</name>
</gene>